<accession>A0ABS5EPZ6</accession>
<keyword evidence="4 6" id="KW-0067">ATP-binding</keyword>
<dbReference type="SUPFAM" id="SSF52540">
    <property type="entry name" value="P-loop containing nucleoside triphosphate hydrolases"/>
    <property type="match status" value="1"/>
</dbReference>
<evidence type="ECO:0000256" key="1">
    <source>
        <dbReference type="ARBA" id="ARBA00005417"/>
    </source>
</evidence>
<dbReference type="PANTHER" id="PTHR42788">
    <property type="entry name" value="TAURINE IMPORT ATP-BINDING PROTEIN-RELATED"/>
    <property type="match status" value="1"/>
</dbReference>
<dbReference type="InterPro" id="IPR027417">
    <property type="entry name" value="P-loop_NTPase"/>
</dbReference>
<dbReference type="InterPro" id="IPR003593">
    <property type="entry name" value="AAA+_ATPase"/>
</dbReference>
<organism evidence="6 7">
    <name type="scientific">Neoroseomonas terrae</name>
    <dbReference type="NCBI Taxonomy" id="424799"/>
    <lineage>
        <taxon>Bacteria</taxon>
        <taxon>Pseudomonadati</taxon>
        <taxon>Pseudomonadota</taxon>
        <taxon>Alphaproteobacteria</taxon>
        <taxon>Acetobacterales</taxon>
        <taxon>Acetobacteraceae</taxon>
        <taxon>Neoroseomonas</taxon>
    </lineage>
</organism>
<dbReference type="EMBL" id="JAAEDI010000040">
    <property type="protein sequence ID" value="MBR0653094.1"/>
    <property type="molecule type" value="Genomic_DNA"/>
</dbReference>
<sequence>MRHPLRGVKPLKLLDPARRGVKPGCRDAGRRPTWATTDKEAFVALVTLEGVGKTYRGRTGAWEAVRDFSLDLAEGEFFCLLGTSGCGKTTVLNMVAGFEQPSTGRILLDGSPVERPGADRGVVFQGHDSLYDWLTAIENIGFGLRLRGMGRRDRRAKAEHYLHMVGLDGQGAKHPSELSGGMKQRIQIARALANDPRILLMDEPFGALDAMTRAVLQGELSRIWAETRKTVLFITHDIEEAVALATRVGVMKRGPGGTLKAVIPVDLPFPRERTSDAFMAAFREVHALIHDEIHGAH</sequence>
<dbReference type="PROSITE" id="PS00211">
    <property type="entry name" value="ABC_TRANSPORTER_1"/>
    <property type="match status" value="1"/>
</dbReference>
<dbReference type="Gene3D" id="3.40.50.300">
    <property type="entry name" value="P-loop containing nucleotide triphosphate hydrolases"/>
    <property type="match status" value="1"/>
</dbReference>
<dbReference type="PANTHER" id="PTHR42788:SF13">
    <property type="entry name" value="ALIPHATIC SULFONATES IMPORT ATP-BINDING PROTEIN SSUB"/>
    <property type="match status" value="1"/>
</dbReference>
<dbReference type="GO" id="GO:0005524">
    <property type="term" value="F:ATP binding"/>
    <property type="evidence" value="ECO:0007669"/>
    <property type="project" value="UniProtKB-KW"/>
</dbReference>
<reference evidence="7" key="1">
    <citation type="journal article" date="2021" name="Syst. Appl. Microbiol.">
        <title>Roseomonas hellenica sp. nov., isolated from roots of wild-growing Alkanna tinctoria.</title>
        <authorList>
            <person name="Rat A."/>
            <person name="Naranjo H.D."/>
            <person name="Lebbe L."/>
            <person name="Cnockaert M."/>
            <person name="Krigas N."/>
            <person name="Grigoriadou K."/>
            <person name="Maloupa E."/>
            <person name="Willems A."/>
        </authorList>
    </citation>
    <scope>NUCLEOTIDE SEQUENCE [LARGE SCALE GENOMIC DNA]</scope>
    <source>
        <strain evidence="7">LMG 31159</strain>
    </source>
</reference>
<proteinExistence type="inferred from homology"/>
<evidence type="ECO:0000256" key="3">
    <source>
        <dbReference type="ARBA" id="ARBA00022741"/>
    </source>
</evidence>
<dbReference type="Proteomes" id="UP000698752">
    <property type="component" value="Unassembled WGS sequence"/>
</dbReference>
<dbReference type="InterPro" id="IPR017871">
    <property type="entry name" value="ABC_transporter-like_CS"/>
</dbReference>
<name>A0ABS5EPZ6_9PROT</name>
<evidence type="ECO:0000313" key="6">
    <source>
        <dbReference type="EMBL" id="MBR0653094.1"/>
    </source>
</evidence>
<keyword evidence="3" id="KW-0547">Nucleotide-binding</keyword>
<keyword evidence="2" id="KW-0813">Transport</keyword>
<dbReference type="CDD" id="cd03293">
    <property type="entry name" value="ABC_NrtD_SsuB_transporters"/>
    <property type="match status" value="1"/>
</dbReference>
<feature type="domain" description="ABC transporter" evidence="5">
    <location>
        <begin position="46"/>
        <end position="278"/>
    </location>
</feature>
<evidence type="ECO:0000313" key="7">
    <source>
        <dbReference type="Proteomes" id="UP000698752"/>
    </source>
</evidence>
<evidence type="ECO:0000259" key="5">
    <source>
        <dbReference type="PROSITE" id="PS50893"/>
    </source>
</evidence>
<keyword evidence="7" id="KW-1185">Reference proteome</keyword>
<protein>
    <submittedName>
        <fullName evidence="6">ABC transporter ATP-binding protein</fullName>
    </submittedName>
</protein>
<gene>
    <name evidence="6" type="ORF">GXW78_25790</name>
</gene>
<evidence type="ECO:0000256" key="2">
    <source>
        <dbReference type="ARBA" id="ARBA00022448"/>
    </source>
</evidence>
<dbReference type="InterPro" id="IPR050166">
    <property type="entry name" value="ABC_transporter_ATP-bind"/>
</dbReference>
<comment type="similarity">
    <text evidence="1">Belongs to the ABC transporter superfamily.</text>
</comment>
<dbReference type="Pfam" id="PF00005">
    <property type="entry name" value="ABC_tran"/>
    <property type="match status" value="1"/>
</dbReference>
<evidence type="ECO:0000256" key="4">
    <source>
        <dbReference type="ARBA" id="ARBA00022840"/>
    </source>
</evidence>
<dbReference type="SMART" id="SM00382">
    <property type="entry name" value="AAA"/>
    <property type="match status" value="1"/>
</dbReference>
<dbReference type="InterPro" id="IPR003439">
    <property type="entry name" value="ABC_transporter-like_ATP-bd"/>
</dbReference>
<comment type="caution">
    <text evidence="6">The sequence shown here is derived from an EMBL/GenBank/DDBJ whole genome shotgun (WGS) entry which is preliminary data.</text>
</comment>
<dbReference type="PROSITE" id="PS50893">
    <property type="entry name" value="ABC_TRANSPORTER_2"/>
    <property type="match status" value="1"/>
</dbReference>